<dbReference type="PANTHER" id="PTHR11215:SF1">
    <property type="entry name" value="MYG1 EXONUCLEASE"/>
    <property type="match status" value="1"/>
</dbReference>
<evidence type="ECO:0000256" key="1">
    <source>
        <dbReference type="ARBA" id="ARBA00010105"/>
    </source>
</evidence>
<dbReference type="GO" id="GO:0005737">
    <property type="term" value="C:cytoplasm"/>
    <property type="evidence" value="ECO:0007669"/>
    <property type="project" value="TreeGrafter"/>
</dbReference>
<evidence type="ECO:0000313" key="2">
    <source>
        <dbReference type="EMBL" id="CUO68884.1"/>
    </source>
</evidence>
<protein>
    <submittedName>
        <fullName evidence="2">Uncharacterized conserved protein related to MYG1 family</fullName>
    </submittedName>
</protein>
<dbReference type="AlphaFoldDB" id="A0A174H1W5"/>
<proteinExistence type="inferred from homology"/>
<name>A0A174H1W5_9FIRM</name>
<accession>A0A174H1W5</accession>
<dbReference type="RefSeq" id="WP_055228279.1">
    <property type="nucleotide sequence ID" value="NZ_CAXSRP010000011.1"/>
</dbReference>
<gene>
    <name evidence="2" type="ORF">ERS852406_02588</name>
</gene>
<evidence type="ECO:0000313" key="3">
    <source>
        <dbReference type="Proteomes" id="UP000095706"/>
    </source>
</evidence>
<organism evidence="2 3">
    <name type="scientific">Fusicatenibacter saccharivorans</name>
    <dbReference type="NCBI Taxonomy" id="1150298"/>
    <lineage>
        <taxon>Bacteria</taxon>
        <taxon>Bacillati</taxon>
        <taxon>Bacillota</taxon>
        <taxon>Clostridia</taxon>
        <taxon>Lachnospirales</taxon>
        <taxon>Lachnospiraceae</taxon>
        <taxon>Fusicatenibacter</taxon>
    </lineage>
</organism>
<dbReference type="Proteomes" id="UP000095706">
    <property type="component" value="Unassembled WGS sequence"/>
</dbReference>
<sequence>MTLLEQIQKEHAAAFTHGGKFHADDVFSAALLLHFNPQLTIQRGNRVPEDFDGIVFDIGREEYDHHQKDSRIRENQVPYAAFGLLWEALGTEILSPEMAARFDEKFVQPLDLNDNTGEKNELASMIGMFNPVWDDNSGSDAAFLEAVAVAGRILEHKWERFRADERAEQQFAALLAEHRKRIAAEKKAGTMDEKILILSEFFPCQKQLSATEIAFLIFPSNRGGYCVQPVRKENSSNYKYDFPETWLGLEKEALQEATGLSDVSFCHKGGFLLTAETLDDAVAACRISLAGMPKAPVLIHIGTDAIDADDALLRQMPGMEHAVILHKPLPEAPELNICGSYAVSSLEKAEWKIRLREYLSDLLKEKPEAVCVSGDLFAAYPVMHQLRKKHIPVLTVSEQNGKRLLIRIPSGS</sequence>
<dbReference type="InterPro" id="IPR003226">
    <property type="entry name" value="MYG1_exonuclease"/>
</dbReference>
<reference evidence="2 3" key="1">
    <citation type="submission" date="2015-09" db="EMBL/GenBank/DDBJ databases">
        <authorList>
            <consortium name="Pathogen Informatics"/>
        </authorList>
    </citation>
    <scope>NUCLEOTIDE SEQUENCE [LARGE SCALE GENOMIC DNA]</scope>
    <source>
        <strain evidence="2 3">2789STDY5608849</strain>
    </source>
</reference>
<dbReference type="Pfam" id="PF03690">
    <property type="entry name" value="MYG1_exonuc"/>
    <property type="match status" value="1"/>
</dbReference>
<dbReference type="EMBL" id="CYYV01000012">
    <property type="protein sequence ID" value="CUO68884.1"/>
    <property type="molecule type" value="Genomic_DNA"/>
</dbReference>
<comment type="similarity">
    <text evidence="1">Belongs to the MYG1 family.</text>
</comment>
<dbReference type="PANTHER" id="PTHR11215">
    <property type="entry name" value="METAL DEPENDENT HYDROLASE - RELATED"/>
    <property type="match status" value="1"/>
</dbReference>